<keyword evidence="3" id="KW-1185">Reference proteome</keyword>
<protein>
    <submittedName>
        <fullName evidence="2">Uncharacterized protein</fullName>
    </submittedName>
</protein>
<gene>
    <name evidence="2" type="ORF">GCM10010251_21560</name>
</gene>
<sequence>MTLLVNPDVPAEALTSPAPKRRGAPLLATADGRQGHLSRSAAPRRRGFPDPVSAPPASPLPPHPAPHCTPVPSPAHPTLRAIRVRRSPR</sequence>
<comment type="caution">
    <text evidence="2">The sequence shown here is derived from an EMBL/GenBank/DDBJ whole genome shotgun (WGS) entry which is preliminary data.</text>
</comment>
<feature type="region of interest" description="Disordered" evidence="1">
    <location>
        <begin position="1"/>
        <end position="89"/>
    </location>
</feature>
<dbReference type="Proteomes" id="UP000658320">
    <property type="component" value="Unassembled WGS sequence"/>
</dbReference>
<dbReference type="AlphaFoldDB" id="A0A918F571"/>
<evidence type="ECO:0000256" key="1">
    <source>
        <dbReference type="SAM" id="MobiDB-lite"/>
    </source>
</evidence>
<evidence type="ECO:0000313" key="2">
    <source>
        <dbReference type="EMBL" id="GGR05579.1"/>
    </source>
</evidence>
<reference evidence="2" key="1">
    <citation type="journal article" date="2014" name="Int. J. Syst. Evol. Microbiol.">
        <title>Complete genome sequence of Corynebacterium casei LMG S-19264T (=DSM 44701T), isolated from a smear-ripened cheese.</title>
        <authorList>
            <consortium name="US DOE Joint Genome Institute (JGI-PGF)"/>
            <person name="Walter F."/>
            <person name="Albersmeier A."/>
            <person name="Kalinowski J."/>
            <person name="Ruckert C."/>
        </authorList>
    </citation>
    <scope>NUCLEOTIDE SEQUENCE</scope>
    <source>
        <strain evidence="2">JCM 4346</strain>
    </source>
</reference>
<organism evidence="2 3">
    <name type="scientific">Streptomyces aurantiogriseus</name>
    <dbReference type="NCBI Taxonomy" id="66870"/>
    <lineage>
        <taxon>Bacteria</taxon>
        <taxon>Bacillati</taxon>
        <taxon>Actinomycetota</taxon>
        <taxon>Actinomycetes</taxon>
        <taxon>Kitasatosporales</taxon>
        <taxon>Streptomycetaceae</taxon>
        <taxon>Streptomyces</taxon>
    </lineage>
</organism>
<dbReference type="EMBL" id="BMSX01000004">
    <property type="protein sequence ID" value="GGR05579.1"/>
    <property type="molecule type" value="Genomic_DNA"/>
</dbReference>
<accession>A0A918F571</accession>
<feature type="compositionally biased region" description="Pro residues" evidence="1">
    <location>
        <begin position="52"/>
        <end position="75"/>
    </location>
</feature>
<name>A0A918F571_9ACTN</name>
<proteinExistence type="predicted"/>
<reference evidence="2" key="2">
    <citation type="submission" date="2020-09" db="EMBL/GenBank/DDBJ databases">
        <authorList>
            <person name="Sun Q."/>
            <person name="Ohkuma M."/>
        </authorList>
    </citation>
    <scope>NUCLEOTIDE SEQUENCE</scope>
    <source>
        <strain evidence="2">JCM 4346</strain>
    </source>
</reference>
<evidence type="ECO:0000313" key="3">
    <source>
        <dbReference type="Proteomes" id="UP000658320"/>
    </source>
</evidence>